<keyword evidence="1" id="KW-1133">Transmembrane helix</keyword>
<keyword evidence="1" id="KW-0472">Membrane</keyword>
<comment type="caution">
    <text evidence="2">The sequence shown here is derived from an EMBL/GenBank/DDBJ whole genome shotgun (WGS) entry which is preliminary data.</text>
</comment>
<sequence>MKLYMRKFTHQEEKLHTKKNHSVLKNNMVYWSYPPTSREIALTAAVFAIGASLFGAGAYLSFVNVAPQQARAKERSEAMRNYLRKRFGD</sequence>
<name>A0A396JT52_MEDTR</name>
<evidence type="ECO:0000313" key="3">
    <source>
        <dbReference type="Proteomes" id="UP000265566"/>
    </source>
</evidence>
<keyword evidence="1" id="KW-0812">Transmembrane</keyword>
<dbReference type="Proteomes" id="UP000265566">
    <property type="component" value="Chromosome 1"/>
</dbReference>
<protein>
    <recommendedName>
        <fullName evidence="4">Transmembrane protein</fullName>
    </recommendedName>
</protein>
<evidence type="ECO:0000313" key="2">
    <source>
        <dbReference type="EMBL" id="RHN79503.1"/>
    </source>
</evidence>
<organism evidence="2 3">
    <name type="scientific">Medicago truncatula</name>
    <name type="common">Barrel medic</name>
    <name type="synonym">Medicago tribuloides</name>
    <dbReference type="NCBI Taxonomy" id="3880"/>
    <lineage>
        <taxon>Eukaryota</taxon>
        <taxon>Viridiplantae</taxon>
        <taxon>Streptophyta</taxon>
        <taxon>Embryophyta</taxon>
        <taxon>Tracheophyta</taxon>
        <taxon>Spermatophyta</taxon>
        <taxon>Magnoliopsida</taxon>
        <taxon>eudicotyledons</taxon>
        <taxon>Gunneridae</taxon>
        <taxon>Pentapetalae</taxon>
        <taxon>rosids</taxon>
        <taxon>fabids</taxon>
        <taxon>Fabales</taxon>
        <taxon>Fabaceae</taxon>
        <taxon>Papilionoideae</taxon>
        <taxon>50 kb inversion clade</taxon>
        <taxon>NPAAA clade</taxon>
        <taxon>Hologalegina</taxon>
        <taxon>IRL clade</taxon>
        <taxon>Trifolieae</taxon>
        <taxon>Medicago</taxon>
    </lineage>
</organism>
<evidence type="ECO:0008006" key="4">
    <source>
        <dbReference type="Google" id="ProtNLM"/>
    </source>
</evidence>
<accession>A0A396JT52</accession>
<feature type="transmembrane region" description="Helical" evidence="1">
    <location>
        <begin position="40"/>
        <end position="66"/>
    </location>
</feature>
<evidence type="ECO:0000256" key="1">
    <source>
        <dbReference type="SAM" id="Phobius"/>
    </source>
</evidence>
<dbReference type="Gramene" id="rna3301">
    <property type="protein sequence ID" value="RHN79503.1"/>
    <property type="gene ID" value="gene3301"/>
</dbReference>
<dbReference type="OrthoDB" id="1898956at2759"/>
<proteinExistence type="predicted"/>
<dbReference type="AlphaFoldDB" id="A0A396JT52"/>
<reference evidence="3" key="1">
    <citation type="journal article" date="2018" name="Nat. Plants">
        <title>Whole-genome landscape of Medicago truncatula symbiotic genes.</title>
        <authorList>
            <person name="Pecrix Y."/>
            <person name="Staton S.E."/>
            <person name="Sallet E."/>
            <person name="Lelandais-Briere C."/>
            <person name="Moreau S."/>
            <person name="Carrere S."/>
            <person name="Blein T."/>
            <person name="Jardinaud M.F."/>
            <person name="Latrasse D."/>
            <person name="Zouine M."/>
            <person name="Zahm M."/>
            <person name="Kreplak J."/>
            <person name="Mayjonade B."/>
            <person name="Satge C."/>
            <person name="Perez M."/>
            <person name="Cauet S."/>
            <person name="Marande W."/>
            <person name="Chantry-Darmon C."/>
            <person name="Lopez-Roques C."/>
            <person name="Bouchez O."/>
            <person name="Berard A."/>
            <person name="Debelle F."/>
            <person name="Munos S."/>
            <person name="Bendahmane A."/>
            <person name="Berges H."/>
            <person name="Niebel A."/>
            <person name="Buitink J."/>
            <person name="Frugier F."/>
            <person name="Benhamed M."/>
            <person name="Crespi M."/>
            <person name="Gouzy J."/>
            <person name="Gamas P."/>
        </authorList>
    </citation>
    <scope>NUCLEOTIDE SEQUENCE [LARGE SCALE GENOMIC DNA]</scope>
    <source>
        <strain evidence="3">cv. Jemalong A17</strain>
    </source>
</reference>
<gene>
    <name evidence="2" type="ORF">MtrunA17_Chr1g0178061</name>
</gene>
<dbReference type="EMBL" id="PSQE01000001">
    <property type="protein sequence ID" value="RHN79503.1"/>
    <property type="molecule type" value="Genomic_DNA"/>
</dbReference>